<reference evidence="1" key="1">
    <citation type="submission" date="2024-07" db="EMBL/GenBank/DDBJ databases">
        <authorList>
            <person name="Pedron J."/>
        </authorList>
    </citation>
    <scope>NUCLEOTIDE SEQUENCE</scope>
    <source>
        <strain evidence="1">A642-S2-A17</strain>
    </source>
</reference>
<organism evidence="1">
    <name type="scientific">Dickeya oryzae</name>
    <dbReference type="NCBI Taxonomy" id="1240404"/>
    <lineage>
        <taxon>Bacteria</taxon>
        <taxon>Pseudomonadati</taxon>
        <taxon>Pseudomonadota</taxon>
        <taxon>Gammaproteobacteria</taxon>
        <taxon>Enterobacterales</taxon>
        <taxon>Pectobacteriaceae</taxon>
        <taxon>Dickeya</taxon>
    </lineage>
</organism>
<accession>A0AB39ID14</accession>
<dbReference type="EMBL" id="CP162411">
    <property type="protein sequence ID" value="XDL13176.1"/>
    <property type="molecule type" value="Genomic_DNA"/>
</dbReference>
<name>A0AB39ID14_9GAMM</name>
<dbReference type="AlphaFoldDB" id="A0AB39ID14"/>
<dbReference type="RefSeq" id="WP_226099621.1">
    <property type="nucleotide sequence ID" value="NZ_CP162411.1"/>
</dbReference>
<protein>
    <submittedName>
        <fullName evidence="1">Uncharacterized protein</fullName>
    </submittedName>
</protein>
<evidence type="ECO:0000313" key="1">
    <source>
        <dbReference type="EMBL" id="XDL13176.1"/>
    </source>
</evidence>
<gene>
    <name evidence="1" type="ORF">LF923_0013240</name>
</gene>
<proteinExistence type="predicted"/>
<sequence length="472" mass="53774">MSNYSSVKLAHQYYRDLFSLELKIGDIGELPKDIIYDVIFKKSCDVFSLSKKLEDSRSNLPEKQDKALKFLLNAIALSNLALDGKWNGQQVKLPAEYVESIVGYLGGALDLEPSLEYLVVTIQILFRIGAIEHSIALIENNLDVLQDVPVIFKILLLTCILEENYEHAMLLAKKMTANSYMIGEDRLTLLMIVTAIFKNGGYPDSFIDFNSLISKTKDITYDHYQWLLNRRVNNDKTTVLIACDVKYYHQHASYLICSIYETNREDLNVHLHIYDIDDVTVEDINNKCALFPELNISCTNEPIGREFGINVHYACRRFTAANYLLPIFNGPLLIVDADSLMKNNWSYVEALVSSDDIALTKSVGAPFWEKAIAGFVYLSGSERSRRFIKKVSLFIWDNLSKNNVAWFLDQVALSAVLDRVDKSTHIARIDASFACDINHREGSFIWAVTTVKDGDSSYSEYKRYLSEKYKIS</sequence>